<keyword evidence="4" id="KW-0406">Ion transport</keyword>
<evidence type="ECO:0000256" key="5">
    <source>
        <dbReference type="SAM" id="Phobius"/>
    </source>
</evidence>
<evidence type="ECO:0000256" key="3">
    <source>
        <dbReference type="ARBA" id="ARBA00022475"/>
    </source>
</evidence>
<sequence length="282" mass="31613">MGLYMSKYKYCISSNVQPAMASTWRIATHFINILIFTITGIILARLFIGTATDISAKDFGFSVVLYIMFHVGRLKDCAILTWSGLRGSMSLILVLIVSFDTEIETITRHRFLFHISMIVLLTLIINGTSSKYLVKILGLHHGTKENEIVLLQAFEHKEIRVTNVYLIIRGLFQHKNGTPTTYYKCGSIIGADAFFNNKSSSNGTYYASCGLVETFVIDAAVLLSLLSDEKISLQLTHPQLKAFLNEKAIFYKNQSNLTIELEPNQRLLLLSGTISCYSTNNS</sequence>
<keyword evidence="5" id="KW-1133">Transmembrane helix</keyword>
<evidence type="ECO:0000256" key="2">
    <source>
        <dbReference type="ARBA" id="ARBA00022448"/>
    </source>
</evidence>
<comment type="subcellular location">
    <subcellularLocation>
        <location evidence="1">Cell membrane</location>
        <topology evidence="1">Multi-pass membrane protein</topology>
    </subcellularLocation>
</comment>
<comment type="caution">
    <text evidence="6">The sequence shown here is derived from an EMBL/GenBank/DDBJ whole genome shotgun (WGS) entry which is preliminary data.</text>
</comment>
<keyword evidence="5" id="KW-0472">Membrane</keyword>
<dbReference type="GO" id="GO:0015386">
    <property type="term" value="F:potassium:proton antiporter activity"/>
    <property type="evidence" value="ECO:0007669"/>
    <property type="project" value="TreeGrafter"/>
</dbReference>
<evidence type="ECO:0000256" key="1">
    <source>
        <dbReference type="ARBA" id="ARBA00004651"/>
    </source>
</evidence>
<protein>
    <submittedName>
        <fullName evidence="6">Uncharacterized protein</fullName>
    </submittedName>
</protein>
<keyword evidence="3" id="KW-1003">Cell membrane</keyword>
<dbReference type="EMBL" id="CAJNOR010000546">
    <property type="protein sequence ID" value="CAF0944216.1"/>
    <property type="molecule type" value="Genomic_DNA"/>
</dbReference>
<dbReference type="InterPro" id="IPR018422">
    <property type="entry name" value="Cation/H_exchanger_CPA1"/>
</dbReference>
<dbReference type="Proteomes" id="UP000663828">
    <property type="component" value="Unassembled WGS sequence"/>
</dbReference>
<keyword evidence="2" id="KW-0813">Transport</keyword>
<dbReference type="PANTHER" id="PTHR10110:SF86">
    <property type="entry name" value="SODIUM_HYDROGEN EXCHANGER 7"/>
    <property type="match status" value="1"/>
</dbReference>
<name>A0A814CJK5_ADIRI</name>
<organism evidence="6 7">
    <name type="scientific">Adineta ricciae</name>
    <name type="common">Rotifer</name>
    <dbReference type="NCBI Taxonomy" id="249248"/>
    <lineage>
        <taxon>Eukaryota</taxon>
        <taxon>Metazoa</taxon>
        <taxon>Spiralia</taxon>
        <taxon>Gnathifera</taxon>
        <taxon>Rotifera</taxon>
        <taxon>Eurotatoria</taxon>
        <taxon>Bdelloidea</taxon>
        <taxon>Adinetida</taxon>
        <taxon>Adinetidae</taxon>
        <taxon>Adineta</taxon>
    </lineage>
</organism>
<dbReference type="AlphaFoldDB" id="A0A814CJK5"/>
<dbReference type="GO" id="GO:0005886">
    <property type="term" value="C:plasma membrane"/>
    <property type="evidence" value="ECO:0007669"/>
    <property type="project" value="UniProtKB-SubCell"/>
</dbReference>
<keyword evidence="5" id="KW-0812">Transmembrane</keyword>
<dbReference type="GO" id="GO:0051453">
    <property type="term" value="P:regulation of intracellular pH"/>
    <property type="evidence" value="ECO:0007669"/>
    <property type="project" value="TreeGrafter"/>
</dbReference>
<gene>
    <name evidence="6" type="ORF">XAT740_LOCUS10292</name>
</gene>
<evidence type="ECO:0000313" key="7">
    <source>
        <dbReference type="Proteomes" id="UP000663828"/>
    </source>
</evidence>
<feature type="transmembrane region" description="Helical" evidence="5">
    <location>
        <begin position="79"/>
        <end position="99"/>
    </location>
</feature>
<proteinExistence type="predicted"/>
<accession>A0A814CJK5</accession>
<dbReference type="PANTHER" id="PTHR10110">
    <property type="entry name" value="SODIUM/HYDROGEN EXCHANGER"/>
    <property type="match status" value="1"/>
</dbReference>
<feature type="transmembrane region" description="Helical" evidence="5">
    <location>
        <begin position="30"/>
        <end position="48"/>
    </location>
</feature>
<reference evidence="6" key="1">
    <citation type="submission" date="2021-02" db="EMBL/GenBank/DDBJ databases">
        <authorList>
            <person name="Nowell W R."/>
        </authorList>
    </citation>
    <scope>NUCLEOTIDE SEQUENCE</scope>
</reference>
<evidence type="ECO:0000313" key="6">
    <source>
        <dbReference type="EMBL" id="CAF0944216.1"/>
    </source>
</evidence>
<evidence type="ECO:0000256" key="4">
    <source>
        <dbReference type="ARBA" id="ARBA00023065"/>
    </source>
</evidence>
<keyword evidence="7" id="KW-1185">Reference proteome</keyword>
<dbReference type="GO" id="GO:0098719">
    <property type="term" value="P:sodium ion import across plasma membrane"/>
    <property type="evidence" value="ECO:0007669"/>
    <property type="project" value="TreeGrafter"/>
</dbReference>
<feature type="transmembrane region" description="Helical" evidence="5">
    <location>
        <begin position="111"/>
        <end position="134"/>
    </location>
</feature>
<dbReference type="GO" id="GO:0015385">
    <property type="term" value="F:sodium:proton antiporter activity"/>
    <property type="evidence" value="ECO:0007669"/>
    <property type="project" value="InterPro"/>
</dbReference>